<dbReference type="AlphaFoldDB" id="G7VP51"/>
<evidence type="ECO:0000313" key="3">
    <source>
        <dbReference type="EMBL" id="AET60928.1"/>
    </source>
</evidence>
<name>G7VP51_PAETH</name>
<dbReference type="InterPro" id="IPR050570">
    <property type="entry name" value="Cell_wall_metabolism_enzyme"/>
</dbReference>
<accession>G7VP51</accession>
<reference evidence="4" key="1">
    <citation type="submission" date="2011-11" db="EMBL/GenBank/DDBJ databases">
        <title>Complete sequence of Paenibacillus terrae HPL-003.</title>
        <authorList>
            <person name="Shin S.H."/>
            <person name="Kim S."/>
            <person name="Kim J.Y."/>
        </authorList>
    </citation>
    <scope>NUCLEOTIDE SEQUENCE [LARGE SCALE GENOMIC DNA]</scope>
    <source>
        <strain evidence="4">HPL-003</strain>
    </source>
</reference>
<evidence type="ECO:0000313" key="4">
    <source>
        <dbReference type="Proteomes" id="UP000005876"/>
    </source>
</evidence>
<gene>
    <name evidence="3" type="ordered locus">HPL003_20970</name>
</gene>
<dbReference type="SUPFAM" id="SSF51261">
    <property type="entry name" value="Duplicated hybrid motif"/>
    <property type="match status" value="1"/>
</dbReference>
<dbReference type="STRING" id="985665.HPL003_20970"/>
<evidence type="ECO:0000256" key="1">
    <source>
        <dbReference type="SAM" id="MobiDB-lite"/>
    </source>
</evidence>
<sequence length="330" mass="36130">MEIFHYGKMVLVVSAFAAFITACGGGGENSEVAKDIPNETTNTKDQTVKPEEVPEKLLEGKYAEVYDQFSNAFKQRLSEADFVKAAPDSLKGVDSFKQASVMKLNGSEQRSWISDSGKTGLITVFDEKGTILGLQAKKLSPSPETDNRLTKIKYDWPLKGEWFVTWGGTNALVNYHYEYESQRYAYDLIQKKDGYSYKGDPLKNTSYYAFGQPILAPASGTVVSVVNNIPDNEPVGVMNEKVPAGNEVVIDHGGEYSVLAHMKKGSVKVKVGDQVKSGDEIGLLGNSGNSSEAHLHFQVSDGADLFKSRSININWKNHIAPVQGETITAE</sequence>
<evidence type="ECO:0000259" key="2">
    <source>
        <dbReference type="Pfam" id="PF01551"/>
    </source>
</evidence>
<reference evidence="3 4" key="3">
    <citation type="journal article" date="2012" name="J. Bacteriol.">
        <title>Genome Sequence of Paenibacillus terrae HPL-003, a Xylanase-Producing Bacterium Isolated from Soil Found in Forest Residue.</title>
        <authorList>
            <person name="Shin S.H."/>
            <person name="Kim S."/>
            <person name="Kim J.Y."/>
            <person name="Song H.Y."/>
            <person name="Cho S.J."/>
            <person name="Kim D.R."/>
            <person name="Lee K.I."/>
            <person name="Lim H.K."/>
            <person name="Park N.J."/>
            <person name="Hwang I.T."/>
            <person name="Yang K.S."/>
        </authorList>
    </citation>
    <scope>NUCLEOTIDE SEQUENCE [LARGE SCALE GENOMIC DNA]</scope>
    <source>
        <strain evidence="3 4">HPL-003</strain>
    </source>
</reference>
<feature type="region of interest" description="Disordered" evidence="1">
    <location>
        <begin position="30"/>
        <end position="52"/>
    </location>
</feature>
<dbReference type="InterPro" id="IPR011055">
    <property type="entry name" value="Dup_hybrid_motif"/>
</dbReference>
<dbReference type="PANTHER" id="PTHR21666">
    <property type="entry name" value="PEPTIDASE-RELATED"/>
    <property type="match status" value="1"/>
</dbReference>
<dbReference type="InterPro" id="IPR016047">
    <property type="entry name" value="M23ase_b-sheet_dom"/>
</dbReference>
<dbReference type="GO" id="GO:0004222">
    <property type="term" value="F:metalloendopeptidase activity"/>
    <property type="evidence" value="ECO:0007669"/>
    <property type="project" value="TreeGrafter"/>
</dbReference>
<dbReference type="HOGENOM" id="CLU_068664_0_0_9"/>
<dbReference type="Gene3D" id="2.70.70.10">
    <property type="entry name" value="Glucose Permease (Domain IIA)"/>
    <property type="match status" value="1"/>
</dbReference>
<dbReference type="Proteomes" id="UP000005876">
    <property type="component" value="Chromosome"/>
</dbReference>
<feature type="domain" description="M23ase beta-sheet core" evidence="2">
    <location>
        <begin position="210"/>
        <end position="301"/>
    </location>
</feature>
<dbReference type="CDD" id="cd12797">
    <property type="entry name" value="M23_peptidase"/>
    <property type="match status" value="1"/>
</dbReference>
<dbReference type="KEGG" id="pta:HPL003_20970"/>
<dbReference type="Pfam" id="PF01551">
    <property type="entry name" value="Peptidase_M23"/>
    <property type="match status" value="1"/>
</dbReference>
<dbReference type="PANTHER" id="PTHR21666:SF270">
    <property type="entry name" value="MUREIN HYDROLASE ACTIVATOR ENVC"/>
    <property type="match status" value="1"/>
</dbReference>
<proteinExistence type="predicted"/>
<dbReference type="EMBL" id="CP003107">
    <property type="protein sequence ID" value="AET60928.1"/>
    <property type="molecule type" value="Genomic_DNA"/>
</dbReference>
<protein>
    <recommendedName>
        <fullName evidence="2">M23ase beta-sheet core domain-containing protein</fullName>
    </recommendedName>
</protein>
<dbReference type="eggNOG" id="COG0739">
    <property type="taxonomic scope" value="Bacteria"/>
</dbReference>
<organism evidence="3 4">
    <name type="scientific">Paenibacillus terrae (strain HPL-003)</name>
    <dbReference type="NCBI Taxonomy" id="985665"/>
    <lineage>
        <taxon>Bacteria</taxon>
        <taxon>Bacillati</taxon>
        <taxon>Bacillota</taxon>
        <taxon>Bacilli</taxon>
        <taxon>Bacillales</taxon>
        <taxon>Paenibacillaceae</taxon>
        <taxon>Paenibacillus</taxon>
    </lineage>
</organism>
<reference key="2">
    <citation type="submission" date="2011-11" db="EMBL/GenBank/DDBJ databases">
        <authorList>
            <person name="Shin S.H."/>
            <person name="Kim S."/>
            <person name="Kim J.Y."/>
        </authorList>
    </citation>
    <scope>NUCLEOTIDE SEQUENCE</scope>
    <source>
        <strain>HPL-003</strain>
    </source>
</reference>